<evidence type="ECO:0000313" key="2">
    <source>
        <dbReference type="Proteomes" id="UP000324222"/>
    </source>
</evidence>
<dbReference type="Proteomes" id="UP000324222">
    <property type="component" value="Unassembled WGS sequence"/>
</dbReference>
<comment type="caution">
    <text evidence="1">The sequence shown here is derived from an EMBL/GenBank/DDBJ whole genome shotgun (WGS) entry which is preliminary data.</text>
</comment>
<evidence type="ECO:0000313" key="1">
    <source>
        <dbReference type="EMBL" id="MPC80855.1"/>
    </source>
</evidence>
<protein>
    <submittedName>
        <fullName evidence="1">Uncharacterized protein</fullName>
    </submittedName>
</protein>
<name>A0A5B7IF37_PORTR</name>
<accession>A0A5B7IF37</accession>
<gene>
    <name evidence="1" type="ORF">E2C01_075448</name>
</gene>
<dbReference type="EMBL" id="VSRR010055207">
    <property type="protein sequence ID" value="MPC80855.1"/>
    <property type="molecule type" value="Genomic_DNA"/>
</dbReference>
<sequence>MLPKHWAETQMNRCVQVCVFKSVGYVTGQGRPPAEHPVTAENLISGAGKEGVGGREGVHVPDKTKPFTSFNHLIGCRWRESACDWRSFGGKRT</sequence>
<dbReference type="AlphaFoldDB" id="A0A5B7IF37"/>
<reference evidence="1 2" key="1">
    <citation type="submission" date="2019-05" db="EMBL/GenBank/DDBJ databases">
        <title>Another draft genome of Portunus trituberculatus and its Hox gene families provides insights of decapod evolution.</title>
        <authorList>
            <person name="Jeong J.-H."/>
            <person name="Song I."/>
            <person name="Kim S."/>
            <person name="Choi T."/>
            <person name="Kim D."/>
            <person name="Ryu S."/>
            <person name="Kim W."/>
        </authorList>
    </citation>
    <scope>NUCLEOTIDE SEQUENCE [LARGE SCALE GENOMIC DNA]</scope>
    <source>
        <tissue evidence="1">Muscle</tissue>
    </source>
</reference>
<keyword evidence="2" id="KW-1185">Reference proteome</keyword>
<proteinExistence type="predicted"/>
<organism evidence="1 2">
    <name type="scientific">Portunus trituberculatus</name>
    <name type="common">Swimming crab</name>
    <name type="synonym">Neptunus trituberculatus</name>
    <dbReference type="NCBI Taxonomy" id="210409"/>
    <lineage>
        <taxon>Eukaryota</taxon>
        <taxon>Metazoa</taxon>
        <taxon>Ecdysozoa</taxon>
        <taxon>Arthropoda</taxon>
        <taxon>Crustacea</taxon>
        <taxon>Multicrustacea</taxon>
        <taxon>Malacostraca</taxon>
        <taxon>Eumalacostraca</taxon>
        <taxon>Eucarida</taxon>
        <taxon>Decapoda</taxon>
        <taxon>Pleocyemata</taxon>
        <taxon>Brachyura</taxon>
        <taxon>Eubrachyura</taxon>
        <taxon>Portunoidea</taxon>
        <taxon>Portunidae</taxon>
        <taxon>Portuninae</taxon>
        <taxon>Portunus</taxon>
    </lineage>
</organism>